<evidence type="ECO:0000313" key="1">
    <source>
        <dbReference type="EMBL" id="GAA0712519.1"/>
    </source>
</evidence>
<gene>
    <name evidence="1" type="ORF">GCM10009105_15170</name>
</gene>
<dbReference type="Proteomes" id="UP001501523">
    <property type="component" value="Unassembled WGS sequence"/>
</dbReference>
<dbReference type="RefSeq" id="WP_343788944.1">
    <property type="nucleotide sequence ID" value="NZ_BAAAEU010000006.1"/>
</dbReference>
<protein>
    <recommendedName>
        <fullName evidence="3">Band 7 domain-containing protein</fullName>
    </recommendedName>
</protein>
<name>A0ABN1IG30_9GAMM</name>
<evidence type="ECO:0008006" key="3">
    <source>
        <dbReference type="Google" id="ProtNLM"/>
    </source>
</evidence>
<accession>A0ABN1IG30</accession>
<proteinExistence type="predicted"/>
<sequence>MLSPIILAALCALALLVIASVRRIPEGHVYTFRRMDGHVRIVGSGTHLVMPLIERIAHKISLAGATVAVDDLTRADQSFRAVVYFQVLDPQRADLVIEDVEGLLRVSTRRLFDYAVLPDDLEARRGWLKQALNAELQDRGLLIARVDLSALA</sequence>
<keyword evidence="2" id="KW-1185">Reference proteome</keyword>
<organism evidence="1 2">
    <name type="scientific">Dokdonella soli</name>
    <dbReference type="NCBI Taxonomy" id="529810"/>
    <lineage>
        <taxon>Bacteria</taxon>
        <taxon>Pseudomonadati</taxon>
        <taxon>Pseudomonadota</taxon>
        <taxon>Gammaproteobacteria</taxon>
        <taxon>Lysobacterales</taxon>
        <taxon>Rhodanobacteraceae</taxon>
        <taxon>Dokdonella</taxon>
    </lineage>
</organism>
<comment type="caution">
    <text evidence="1">The sequence shown here is derived from an EMBL/GenBank/DDBJ whole genome shotgun (WGS) entry which is preliminary data.</text>
</comment>
<dbReference type="EMBL" id="BAAAEU010000006">
    <property type="protein sequence ID" value="GAA0712519.1"/>
    <property type="molecule type" value="Genomic_DNA"/>
</dbReference>
<evidence type="ECO:0000313" key="2">
    <source>
        <dbReference type="Proteomes" id="UP001501523"/>
    </source>
</evidence>
<reference evidence="1 2" key="1">
    <citation type="journal article" date="2019" name="Int. J. Syst. Evol. Microbiol.">
        <title>The Global Catalogue of Microorganisms (GCM) 10K type strain sequencing project: providing services to taxonomists for standard genome sequencing and annotation.</title>
        <authorList>
            <consortium name="The Broad Institute Genomics Platform"/>
            <consortium name="The Broad Institute Genome Sequencing Center for Infectious Disease"/>
            <person name="Wu L."/>
            <person name="Ma J."/>
        </authorList>
    </citation>
    <scope>NUCLEOTIDE SEQUENCE [LARGE SCALE GENOMIC DNA]</scope>
    <source>
        <strain evidence="1 2">JCM 15421</strain>
    </source>
</reference>